<keyword evidence="2" id="KW-1185">Reference proteome</keyword>
<evidence type="ECO:0000313" key="2">
    <source>
        <dbReference type="Proteomes" id="UP000765509"/>
    </source>
</evidence>
<evidence type="ECO:0000313" key="1">
    <source>
        <dbReference type="EMBL" id="MBW0523002.1"/>
    </source>
</evidence>
<name>A0A9Q3I0M4_9BASI</name>
<gene>
    <name evidence="1" type="ORF">O181_062717</name>
</gene>
<proteinExistence type="predicted"/>
<organism evidence="1 2">
    <name type="scientific">Austropuccinia psidii MF-1</name>
    <dbReference type="NCBI Taxonomy" id="1389203"/>
    <lineage>
        <taxon>Eukaryota</taxon>
        <taxon>Fungi</taxon>
        <taxon>Dikarya</taxon>
        <taxon>Basidiomycota</taxon>
        <taxon>Pucciniomycotina</taxon>
        <taxon>Pucciniomycetes</taxon>
        <taxon>Pucciniales</taxon>
        <taxon>Sphaerophragmiaceae</taxon>
        <taxon>Austropuccinia</taxon>
    </lineage>
</organism>
<dbReference type="AlphaFoldDB" id="A0A9Q3I0M4"/>
<dbReference type="Proteomes" id="UP000765509">
    <property type="component" value="Unassembled WGS sequence"/>
</dbReference>
<sequence length="177" mass="19558">MDLAIGEEGRKGELLHCGPVPTSEKRLMKGLAFQVVFSERTLALRKIWLTVAAACTKDLGSEVLAKEIHDLNVCLWRVEKKTSDGVGKFMENSQNLEAVASGEALLDGIEEGSSVSGQRIYTNCGKHIRVERCSKLASDSIILVAWTTCEKCRLFLDGSVRLKDIERVVFKASNQCR</sequence>
<protein>
    <submittedName>
        <fullName evidence="1">Uncharacterized protein</fullName>
    </submittedName>
</protein>
<comment type="caution">
    <text evidence="1">The sequence shown here is derived from an EMBL/GenBank/DDBJ whole genome shotgun (WGS) entry which is preliminary data.</text>
</comment>
<dbReference type="EMBL" id="AVOT02029965">
    <property type="protein sequence ID" value="MBW0523002.1"/>
    <property type="molecule type" value="Genomic_DNA"/>
</dbReference>
<reference evidence="1" key="1">
    <citation type="submission" date="2021-03" db="EMBL/GenBank/DDBJ databases">
        <title>Draft genome sequence of rust myrtle Austropuccinia psidii MF-1, a brazilian biotype.</title>
        <authorList>
            <person name="Quecine M.C."/>
            <person name="Pachon D.M.R."/>
            <person name="Bonatelli M.L."/>
            <person name="Correr F.H."/>
            <person name="Franceschini L.M."/>
            <person name="Leite T.F."/>
            <person name="Margarido G.R.A."/>
            <person name="Almeida C.A."/>
            <person name="Ferrarezi J.A."/>
            <person name="Labate C.A."/>
        </authorList>
    </citation>
    <scope>NUCLEOTIDE SEQUENCE</scope>
    <source>
        <strain evidence="1">MF-1</strain>
    </source>
</reference>
<accession>A0A9Q3I0M4</accession>